<keyword evidence="1" id="KW-0472">Membrane</keyword>
<dbReference type="Proteomes" id="UP000830167">
    <property type="component" value="Chromosome"/>
</dbReference>
<protein>
    <submittedName>
        <fullName evidence="2">Uncharacterized protein</fullName>
    </submittedName>
</protein>
<dbReference type="EMBL" id="CP089291">
    <property type="protein sequence ID" value="UOF90250.1"/>
    <property type="molecule type" value="Genomic_DNA"/>
</dbReference>
<reference evidence="2" key="1">
    <citation type="submission" date="2021-12" db="EMBL/GenBank/DDBJ databases">
        <title>Alicyclobacillaceae gen. nov., sp. nov., isolated from chalcocite enrichment system.</title>
        <authorList>
            <person name="Jiang Z."/>
        </authorList>
    </citation>
    <scope>NUCLEOTIDE SEQUENCE</scope>
    <source>
        <strain evidence="2">MYW30-H2</strain>
    </source>
</reference>
<accession>A0ABY4CIA4</accession>
<gene>
    <name evidence="2" type="ORF">LSG31_20710</name>
</gene>
<evidence type="ECO:0000313" key="3">
    <source>
        <dbReference type="Proteomes" id="UP000830167"/>
    </source>
</evidence>
<keyword evidence="1" id="KW-0812">Transmembrane</keyword>
<dbReference type="RefSeq" id="WP_347436943.1">
    <property type="nucleotide sequence ID" value="NZ_CP089291.1"/>
</dbReference>
<proteinExistence type="predicted"/>
<evidence type="ECO:0000256" key="1">
    <source>
        <dbReference type="SAM" id="Phobius"/>
    </source>
</evidence>
<feature type="transmembrane region" description="Helical" evidence="1">
    <location>
        <begin position="6"/>
        <end position="24"/>
    </location>
</feature>
<keyword evidence="1" id="KW-1133">Transmembrane helix</keyword>
<evidence type="ECO:0000313" key="2">
    <source>
        <dbReference type="EMBL" id="UOF90250.1"/>
    </source>
</evidence>
<organism evidence="2 3">
    <name type="scientific">Fodinisporobacter ferrooxydans</name>
    <dbReference type="NCBI Taxonomy" id="2901836"/>
    <lineage>
        <taxon>Bacteria</taxon>
        <taxon>Bacillati</taxon>
        <taxon>Bacillota</taxon>
        <taxon>Bacilli</taxon>
        <taxon>Bacillales</taxon>
        <taxon>Alicyclobacillaceae</taxon>
        <taxon>Fodinisporobacter</taxon>
    </lineage>
</organism>
<keyword evidence="3" id="KW-1185">Reference proteome</keyword>
<name>A0ABY4CIA4_9BACL</name>
<sequence>MGFDLQTIAFILTIGLLGVSFYIIGKSAILQQTDTTRERNSINSST</sequence>